<name>A0A0R3T1U5_RODNA</name>
<organism evidence="3">
    <name type="scientific">Rodentolepis nana</name>
    <name type="common">Dwarf tapeworm</name>
    <name type="synonym">Hymenolepis nana</name>
    <dbReference type="NCBI Taxonomy" id="102285"/>
    <lineage>
        <taxon>Eukaryota</taxon>
        <taxon>Metazoa</taxon>
        <taxon>Spiralia</taxon>
        <taxon>Lophotrochozoa</taxon>
        <taxon>Platyhelminthes</taxon>
        <taxon>Cestoda</taxon>
        <taxon>Eucestoda</taxon>
        <taxon>Cyclophyllidea</taxon>
        <taxon>Hymenolepididae</taxon>
        <taxon>Rodentolepis</taxon>
    </lineage>
</organism>
<evidence type="ECO:0000313" key="1">
    <source>
        <dbReference type="EMBL" id="VDN96729.1"/>
    </source>
</evidence>
<evidence type="ECO:0000313" key="3">
    <source>
        <dbReference type="WBParaSite" id="HNAJ_0000087001-mRNA-1"/>
    </source>
</evidence>
<reference evidence="1 2" key="2">
    <citation type="submission" date="2018-11" db="EMBL/GenBank/DDBJ databases">
        <authorList>
            <consortium name="Pathogen Informatics"/>
        </authorList>
    </citation>
    <scope>NUCLEOTIDE SEQUENCE [LARGE SCALE GENOMIC DNA]</scope>
</reference>
<evidence type="ECO:0000313" key="2">
    <source>
        <dbReference type="Proteomes" id="UP000278807"/>
    </source>
</evidence>
<dbReference type="EMBL" id="UZAE01000287">
    <property type="protein sequence ID" value="VDN96729.1"/>
    <property type="molecule type" value="Genomic_DNA"/>
</dbReference>
<sequence length="75" mass="8154">MQRMFVDKCLSPPPVPTGSESMASIFGCNNDPPPSPPIRSANKFGSGTGEILMRMGRRVSQALNLRSVYNKVAEE</sequence>
<accession>A0A0R3T1U5</accession>
<reference evidence="3" key="1">
    <citation type="submission" date="2017-02" db="UniProtKB">
        <authorList>
            <consortium name="WormBaseParasite"/>
        </authorList>
    </citation>
    <scope>IDENTIFICATION</scope>
</reference>
<dbReference type="WBParaSite" id="HNAJ_0000087001-mRNA-1">
    <property type="protein sequence ID" value="HNAJ_0000087001-mRNA-1"/>
    <property type="gene ID" value="HNAJ_0000087001"/>
</dbReference>
<dbReference type="Proteomes" id="UP000278807">
    <property type="component" value="Unassembled WGS sequence"/>
</dbReference>
<protein>
    <submittedName>
        <fullName evidence="1 3">Uncharacterized protein</fullName>
    </submittedName>
</protein>
<gene>
    <name evidence="1" type="ORF">HNAJ_LOCUS870</name>
</gene>
<keyword evidence="2" id="KW-1185">Reference proteome</keyword>
<dbReference type="AlphaFoldDB" id="A0A0R3T1U5"/>
<proteinExistence type="predicted"/>